<reference evidence="5" key="1">
    <citation type="submission" date="2021-01" db="EMBL/GenBank/DDBJ databases">
        <authorList>
            <person name="Corre E."/>
            <person name="Pelletier E."/>
            <person name="Niang G."/>
            <person name="Scheremetjew M."/>
            <person name="Finn R."/>
            <person name="Kale V."/>
            <person name="Holt S."/>
            <person name="Cochrane G."/>
            <person name="Meng A."/>
            <person name="Brown T."/>
            <person name="Cohen L."/>
        </authorList>
    </citation>
    <scope>NUCLEOTIDE SEQUENCE</scope>
    <source>
        <strain evidence="5">CCAP 1951/1</strain>
    </source>
</reference>
<feature type="region of interest" description="Disordered" evidence="3">
    <location>
        <begin position="123"/>
        <end position="145"/>
    </location>
</feature>
<feature type="compositionally biased region" description="Gly residues" evidence="3">
    <location>
        <begin position="18"/>
        <end position="27"/>
    </location>
</feature>
<keyword evidence="1 2" id="KW-0694">RNA-binding</keyword>
<dbReference type="InterPro" id="IPR035979">
    <property type="entry name" value="RBD_domain_sf"/>
</dbReference>
<sequence>MSQWGRGGMQNDERGRGRGFGGRGGMGGDRDWQPTNTIFVGYVIEAGLSEEFLTENFGRYGKVLFVEILQHSGHAYVHFETVEEGMAAHAGATQEGFCGNCKIGYGKHFNYSPEELQQYARGERPARGRGGFDGPRPPRGEDPPSNIVFIGDIPPQLSEQEVGECFGAFGNVSSAAVIASKGIGFVHLGSVEEATHAIETLKCTGINGHHVRLSFGKPRPAGNGRGRGGDRRY</sequence>
<evidence type="ECO:0000256" key="1">
    <source>
        <dbReference type="ARBA" id="ARBA00022884"/>
    </source>
</evidence>
<dbReference type="EMBL" id="HBGF01031003">
    <property type="protein sequence ID" value="CAD9127581.1"/>
    <property type="molecule type" value="Transcribed_RNA"/>
</dbReference>
<dbReference type="PANTHER" id="PTHR48025">
    <property type="entry name" value="OS02G0815200 PROTEIN"/>
    <property type="match status" value="1"/>
</dbReference>
<evidence type="ECO:0000256" key="3">
    <source>
        <dbReference type="SAM" id="MobiDB-lite"/>
    </source>
</evidence>
<dbReference type="CDD" id="cd00590">
    <property type="entry name" value="RRM_SF"/>
    <property type="match status" value="1"/>
</dbReference>
<dbReference type="AlphaFoldDB" id="A0A7S1MC20"/>
<gene>
    <name evidence="5" type="ORF">NDES1114_LOCUS20684</name>
</gene>
<dbReference type="SMART" id="SM00360">
    <property type="entry name" value="RRM"/>
    <property type="match status" value="2"/>
</dbReference>
<evidence type="ECO:0000256" key="2">
    <source>
        <dbReference type="PROSITE-ProRule" id="PRU00176"/>
    </source>
</evidence>
<dbReference type="GO" id="GO:0003729">
    <property type="term" value="F:mRNA binding"/>
    <property type="evidence" value="ECO:0007669"/>
    <property type="project" value="TreeGrafter"/>
</dbReference>
<dbReference type="InterPro" id="IPR012677">
    <property type="entry name" value="Nucleotide-bd_a/b_plait_sf"/>
</dbReference>
<evidence type="ECO:0000313" key="5">
    <source>
        <dbReference type="EMBL" id="CAD9127581.1"/>
    </source>
</evidence>
<dbReference type="PROSITE" id="PS50102">
    <property type="entry name" value="RRM"/>
    <property type="match status" value="2"/>
</dbReference>
<dbReference type="PANTHER" id="PTHR48025:SF1">
    <property type="entry name" value="RRM DOMAIN-CONTAINING PROTEIN"/>
    <property type="match status" value="1"/>
</dbReference>
<dbReference type="SUPFAM" id="SSF54928">
    <property type="entry name" value="RNA-binding domain, RBD"/>
    <property type="match status" value="2"/>
</dbReference>
<protein>
    <recommendedName>
        <fullName evidence="4">RRM domain-containing protein</fullName>
    </recommendedName>
</protein>
<accession>A0A7S1MC20</accession>
<feature type="region of interest" description="Disordered" evidence="3">
    <location>
        <begin position="212"/>
        <end position="233"/>
    </location>
</feature>
<dbReference type="InterPro" id="IPR000504">
    <property type="entry name" value="RRM_dom"/>
</dbReference>
<dbReference type="InterPro" id="IPR050502">
    <property type="entry name" value="Euk_RNA-bind_prot"/>
</dbReference>
<proteinExistence type="predicted"/>
<organism evidence="5">
    <name type="scientific">Neobodo designis</name>
    <name type="common">Flagellated protozoan</name>
    <name type="synonym">Bodo designis</name>
    <dbReference type="NCBI Taxonomy" id="312471"/>
    <lineage>
        <taxon>Eukaryota</taxon>
        <taxon>Discoba</taxon>
        <taxon>Euglenozoa</taxon>
        <taxon>Kinetoplastea</taxon>
        <taxon>Metakinetoplastina</taxon>
        <taxon>Neobodonida</taxon>
        <taxon>Neobodo</taxon>
    </lineage>
</organism>
<feature type="domain" description="RRM" evidence="4">
    <location>
        <begin position="146"/>
        <end position="218"/>
    </location>
</feature>
<dbReference type="GO" id="GO:0005634">
    <property type="term" value="C:nucleus"/>
    <property type="evidence" value="ECO:0007669"/>
    <property type="project" value="TreeGrafter"/>
</dbReference>
<feature type="region of interest" description="Disordered" evidence="3">
    <location>
        <begin position="1"/>
        <end position="27"/>
    </location>
</feature>
<name>A0A7S1MC20_NEODS</name>
<dbReference type="Pfam" id="PF00076">
    <property type="entry name" value="RRM_1"/>
    <property type="match status" value="1"/>
</dbReference>
<dbReference type="Gene3D" id="3.30.70.330">
    <property type="match status" value="2"/>
</dbReference>
<feature type="domain" description="RRM" evidence="4">
    <location>
        <begin position="36"/>
        <end position="88"/>
    </location>
</feature>
<evidence type="ECO:0000259" key="4">
    <source>
        <dbReference type="PROSITE" id="PS50102"/>
    </source>
</evidence>